<feature type="signal peptide" evidence="2">
    <location>
        <begin position="1"/>
        <end position="27"/>
    </location>
</feature>
<dbReference type="InterPro" id="IPR014044">
    <property type="entry name" value="CAP_dom"/>
</dbReference>
<evidence type="ECO:0000256" key="2">
    <source>
        <dbReference type="SAM" id="SignalP"/>
    </source>
</evidence>
<name>A0ABT9VU58_9BACI</name>
<evidence type="ECO:0000259" key="3">
    <source>
        <dbReference type="PROSITE" id="PS51272"/>
    </source>
</evidence>
<organism evidence="4 5">
    <name type="scientific">Caldalkalibacillus horti</name>
    <dbReference type="NCBI Taxonomy" id="77523"/>
    <lineage>
        <taxon>Bacteria</taxon>
        <taxon>Bacillati</taxon>
        <taxon>Bacillota</taxon>
        <taxon>Bacilli</taxon>
        <taxon>Bacillales</taxon>
        <taxon>Bacillaceae</taxon>
        <taxon>Caldalkalibacillus</taxon>
    </lineage>
</organism>
<feature type="chain" id="PRO_5045290804" evidence="2">
    <location>
        <begin position="28"/>
        <end position="385"/>
    </location>
</feature>
<dbReference type="Proteomes" id="UP001235840">
    <property type="component" value="Unassembled WGS sequence"/>
</dbReference>
<dbReference type="Pfam" id="PF00395">
    <property type="entry name" value="SLH"/>
    <property type="match status" value="1"/>
</dbReference>
<feature type="domain" description="SLH" evidence="3">
    <location>
        <begin position="27"/>
        <end position="90"/>
    </location>
</feature>
<dbReference type="PROSITE" id="PS51272">
    <property type="entry name" value="SLH"/>
    <property type="match status" value="1"/>
</dbReference>
<dbReference type="EMBL" id="JAUSTY010000002">
    <property type="protein sequence ID" value="MDQ0164515.1"/>
    <property type="molecule type" value="Genomic_DNA"/>
</dbReference>
<dbReference type="Pfam" id="PF00188">
    <property type="entry name" value="CAP"/>
    <property type="match status" value="1"/>
</dbReference>
<dbReference type="CDD" id="cd05379">
    <property type="entry name" value="CAP_bacterial"/>
    <property type="match status" value="1"/>
</dbReference>
<evidence type="ECO:0000313" key="4">
    <source>
        <dbReference type="EMBL" id="MDQ0164515.1"/>
    </source>
</evidence>
<sequence>MKKYIISILSFFPILYFTLLPAAPAQAESPFTDISSHHWAYPSIQWAIEHDIVAGYPDGTFQPNKAVSEAEFLKMFIQTYRQVDSGSTVKHWADPFYAIAQENNFVVKGYNDNSFRNQLINRQSVAEIIAGADGTPHLGDNAVQYLLDKGYSQGKTARTVQGYQGQDSLTRAEAIQFIKNVKEQGMQDIQARPNKIDMDQNAEKAEEKEKKDHFSNLFATDGMYALTKQEAELAQLINEYRVEQGLTPFKLSKSLTKVARYHVYDSIVNLKTDENCNLHSWSNQGKWTGGCYTRDHSNAALMWDKPKEITDGVYSGNGYEISYWHSSEATPDRALAAWKNSSGHNQVMVGTGSWSDLIVMGIAIDGSYAHVWFGMEEDVNGYFSQ</sequence>
<gene>
    <name evidence="4" type="ORF">J2S11_000415</name>
</gene>
<evidence type="ECO:0000256" key="1">
    <source>
        <dbReference type="ARBA" id="ARBA00022729"/>
    </source>
</evidence>
<keyword evidence="1 2" id="KW-0732">Signal</keyword>
<dbReference type="PANTHER" id="PTHR43308:SF5">
    <property type="entry name" value="S-LAYER PROTEIN _ PEPTIDOGLYCAN ENDO-BETA-N-ACETYLGLUCOSAMINIDASE"/>
    <property type="match status" value="1"/>
</dbReference>
<proteinExistence type="predicted"/>
<protein>
    <submittedName>
        <fullName evidence="4">Uncharacterized protein YkwD</fullName>
    </submittedName>
</protein>
<reference evidence="4 5" key="1">
    <citation type="submission" date="2023-07" db="EMBL/GenBank/DDBJ databases">
        <title>Genomic Encyclopedia of Type Strains, Phase IV (KMG-IV): sequencing the most valuable type-strain genomes for metagenomic binning, comparative biology and taxonomic classification.</title>
        <authorList>
            <person name="Goeker M."/>
        </authorList>
    </citation>
    <scope>NUCLEOTIDE SEQUENCE [LARGE SCALE GENOMIC DNA]</scope>
    <source>
        <strain evidence="4 5">DSM 12751</strain>
    </source>
</reference>
<dbReference type="InterPro" id="IPR001119">
    <property type="entry name" value="SLH_dom"/>
</dbReference>
<accession>A0ABT9VU58</accession>
<dbReference type="SUPFAM" id="SSF55797">
    <property type="entry name" value="PR-1-like"/>
    <property type="match status" value="1"/>
</dbReference>
<dbReference type="InterPro" id="IPR035940">
    <property type="entry name" value="CAP_sf"/>
</dbReference>
<comment type="caution">
    <text evidence="4">The sequence shown here is derived from an EMBL/GenBank/DDBJ whole genome shotgun (WGS) entry which is preliminary data.</text>
</comment>
<dbReference type="InterPro" id="IPR051465">
    <property type="entry name" value="Cell_Envelope_Struct_Comp"/>
</dbReference>
<evidence type="ECO:0000313" key="5">
    <source>
        <dbReference type="Proteomes" id="UP001235840"/>
    </source>
</evidence>
<dbReference type="PANTHER" id="PTHR43308">
    <property type="entry name" value="OUTER MEMBRANE PROTEIN ALPHA-RELATED"/>
    <property type="match status" value="1"/>
</dbReference>
<dbReference type="RefSeq" id="WP_307390235.1">
    <property type="nucleotide sequence ID" value="NZ_BAAADK010000018.1"/>
</dbReference>
<keyword evidence="5" id="KW-1185">Reference proteome</keyword>
<dbReference type="Gene3D" id="3.40.33.10">
    <property type="entry name" value="CAP"/>
    <property type="match status" value="1"/>
</dbReference>